<feature type="region of interest" description="Disordered" evidence="12">
    <location>
        <begin position="342"/>
        <end position="369"/>
    </location>
</feature>
<feature type="domain" description="Peptidase M48" evidence="14">
    <location>
        <begin position="151"/>
        <end position="224"/>
    </location>
</feature>
<dbReference type="InterPro" id="IPR050083">
    <property type="entry name" value="HtpX_protease"/>
</dbReference>
<evidence type="ECO:0000256" key="1">
    <source>
        <dbReference type="ARBA" id="ARBA00004651"/>
    </source>
</evidence>
<dbReference type="EMBL" id="BAEH01000046">
    <property type="protein sequence ID" value="GAB18122.1"/>
    <property type="molecule type" value="Genomic_DNA"/>
</dbReference>
<evidence type="ECO:0000313" key="16">
    <source>
        <dbReference type="Proteomes" id="UP000035034"/>
    </source>
</evidence>
<evidence type="ECO:0000256" key="5">
    <source>
        <dbReference type="ARBA" id="ARBA00022723"/>
    </source>
</evidence>
<keyword evidence="3 11" id="KW-0645">Protease</keyword>
<sequence>MDPQSSLPHETAPASDDDAAPSPSAAELTVTPIPSVPGVVPGTAGSPTAATAEPPQVPGYTPQWLPPTKYSGPPKRHPWEIPTLVTFIVLTGLFYVFAILLVMLGNLSELFLTALLLPLLYVFIRGTTYAQMRVNGVQMTPTQFPEGYHMVVDAAARYGLEYVPDAYVVTGNGAINAFASGHGFRRFIVVYSDLFEIGGQARSPEALRFIIGHEVGHIAAGHTSYWRQLTTGLLMQVPIIGSLLSRAQEYTADNHGYYTQPSGAPGAIGVLAAGKYMLSGVDFDEFADRASREKGFFVFIVNAMSSHPVLTWRAAALRDRTRAGAMLWRPGTLKRGIGNGNAMPVLPTPHPASQPWGALPNGLESQTKP</sequence>
<evidence type="ECO:0000256" key="12">
    <source>
        <dbReference type="SAM" id="MobiDB-lite"/>
    </source>
</evidence>
<evidence type="ECO:0000256" key="10">
    <source>
        <dbReference type="ARBA" id="ARBA00023136"/>
    </source>
</evidence>
<evidence type="ECO:0000313" key="15">
    <source>
        <dbReference type="EMBL" id="GAB18122.1"/>
    </source>
</evidence>
<feature type="domain" description="Peptidase M48" evidence="14">
    <location>
        <begin position="229"/>
        <end position="320"/>
    </location>
</feature>
<keyword evidence="7 11" id="KW-0862">Zinc</keyword>
<feature type="transmembrane region" description="Helical" evidence="13">
    <location>
        <begin position="84"/>
        <end position="104"/>
    </location>
</feature>
<dbReference type="GO" id="GO:0005886">
    <property type="term" value="C:plasma membrane"/>
    <property type="evidence" value="ECO:0007669"/>
    <property type="project" value="UniProtKB-SubCell"/>
</dbReference>
<keyword evidence="9 11" id="KW-0482">Metalloprotease</keyword>
<evidence type="ECO:0000256" key="13">
    <source>
        <dbReference type="SAM" id="Phobius"/>
    </source>
</evidence>
<name>H0QZ71_9ACTN</name>
<dbReference type="GO" id="GO:0046872">
    <property type="term" value="F:metal ion binding"/>
    <property type="evidence" value="ECO:0007669"/>
    <property type="project" value="UniProtKB-KW"/>
</dbReference>
<evidence type="ECO:0000259" key="14">
    <source>
        <dbReference type="Pfam" id="PF01435"/>
    </source>
</evidence>
<feature type="region of interest" description="Disordered" evidence="12">
    <location>
        <begin position="1"/>
        <end position="68"/>
    </location>
</feature>
<dbReference type="eggNOG" id="COG0501">
    <property type="taxonomic scope" value="Bacteria"/>
</dbReference>
<evidence type="ECO:0000256" key="7">
    <source>
        <dbReference type="ARBA" id="ARBA00022833"/>
    </source>
</evidence>
<dbReference type="CDD" id="cd07325">
    <property type="entry name" value="M48_Ste24p_like"/>
    <property type="match status" value="1"/>
</dbReference>
<dbReference type="PANTHER" id="PTHR43221:SF1">
    <property type="entry name" value="PROTEASE HTPX"/>
    <property type="match status" value="1"/>
</dbReference>
<reference evidence="15 16" key="1">
    <citation type="submission" date="2011-12" db="EMBL/GenBank/DDBJ databases">
        <title>Whole genome shotgun sequence of Gordonia effusa NBRC 100432.</title>
        <authorList>
            <person name="Yoshida I."/>
            <person name="Takarada H."/>
            <person name="Hosoyama A."/>
            <person name="Tsuchikane K."/>
            <person name="Katsumata H."/>
            <person name="Yamazaki S."/>
            <person name="Fujita N."/>
        </authorList>
    </citation>
    <scope>NUCLEOTIDE SEQUENCE [LARGE SCALE GENOMIC DNA]</scope>
    <source>
        <strain evidence="15 16">NBRC 100432</strain>
    </source>
</reference>
<dbReference type="GO" id="GO:0006508">
    <property type="term" value="P:proteolysis"/>
    <property type="evidence" value="ECO:0007669"/>
    <property type="project" value="UniProtKB-KW"/>
</dbReference>
<protein>
    <submittedName>
        <fullName evidence="15">Peptidase M48 family protein</fullName>
    </submittedName>
</protein>
<organism evidence="15 16">
    <name type="scientific">Gordonia effusa NBRC 100432</name>
    <dbReference type="NCBI Taxonomy" id="1077974"/>
    <lineage>
        <taxon>Bacteria</taxon>
        <taxon>Bacillati</taxon>
        <taxon>Actinomycetota</taxon>
        <taxon>Actinomycetes</taxon>
        <taxon>Mycobacteriales</taxon>
        <taxon>Gordoniaceae</taxon>
        <taxon>Gordonia</taxon>
    </lineage>
</organism>
<keyword evidence="2" id="KW-1003">Cell membrane</keyword>
<comment type="subcellular location">
    <subcellularLocation>
        <location evidence="1">Cell membrane</location>
        <topology evidence="1">Multi-pass membrane protein</topology>
    </subcellularLocation>
</comment>
<gene>
    <name evidence="15" type="ORF">GOEFS_046_00780</name>
</gene>
<evidence type="ECO:0000256" key="3">
    <source>
        <dbReference type="ARBA" id="ARBA00022670"/>
    </source>
</evidence>
<evidence type="ECO:0000256" key="2">
    <source>
        <dbReference type="ARBA" id="ARBA00022475"/>
    </source>
</evidence>
<dbReference type="RefSeq" id="WP_007317459.1">
    <property type="nucleotide sequence ID" value="NZ_BAEH01000046.1"/>
</dbReference>
<dbReference type="InterPro" id="IPR001915">
    <property type="entry name" value="Peptidase_M48"/>
</dbReference>
<feature type="compositionally biased region" description="Low complexity" evidence="12">
    <location>
        <begin position="41"/>
        <end position="54"/>
    </location>
</feature>
<feature type="transmembrane region" description="Helical" evidence="13">
    <location>
        <begin position="110"/>
        <end position="130"/>
    </location>
</feature>
<keyword evidence="5" id="KW-0479">Metal-binding</keyword>
<dbReference type="Proteomes" id="UP000035034">
    <property type="component" value="Unassembled WGS sequence"/>
</dbReference>
<evidence type="ECO:0000256" key="4">
    <source>
        <dbReference type="ARBA" id="ARBA00022692"/>
    </source>
</evidence>
<dbReference type="AlphaFoldDB" id="H0QZ71"/>
<proteinExistence type="inferred from homology"/>
<keyword evidence="8 13" id="KW-1133">Transmembrane helix</keyword>
<comment type="cofactor">
    <cofactor evidence="11">
        <name>Zn(2+)</name>
        <dbReference type="ChEBI" id="CHEBI:29105"/>
    </cofactor>
    <text evidence="11">Binds 1 zinc ion per subunit.</text>
</comment>
<comment type="caution">
    <text evidence="15">The sequence shown here is derived from an EMBL/GenBank/DDBJ whole genome shotgun (WGS) entry which is preliminary data.</text>
</comment>
<evidence type="ECO:0000256" key="9">
    <source>
        <dbReference type="ARBA" id="ARBA00023049"/>
    </source>
</evidence>
<dbReference type="Pfam" id="PF01435">
    <property type="entry name" value="Peptidase_M48"/>
    <property type="match status" value="2"/>
</dbReference>
<dbReference type="PANTHER" id="PTHR43221">
    <property type="entry name" value="PROTEASE HTPX"/>
    <property type="match status" value="1"/>
</dbReference>
<evidence type="ECO:0000256" key="8">
    <source>
        <dbReference type="ARBA" id="ARBA00022989"/>
    </source>
</evidence>
<comment type="similarity">
    <text evidence="11">Belongs to the peptidase M48 family.</text>
</comment>
<keyword evidence="16" id="KW-1185">Reference proteome</keyword>
<dbReference type="STRING" id="1077974.GOEFS_046_00780"/>
<evidence type="ECO:0000256" key="11">
    <source>
        <dbReference type="RuleBase" id="RU003983"/>
    </source>
</evidence>
<keyword evidence="10 13" id="KW-0472">Membrane</keyword>
<evidence type="ECO:0000256" key="6">
    <source>
        <dbReference type="ARBA" id="ARBA00022801"/>
    </source>
</evidence>
<keyword evidence="4 13" id="KW-0812">Transmembrane</keyword>
<keyword evidence="6 11" id="KW-0378">Hydrolase</keyword>
<dbReference type="Gene3D" id="3.30.2010.10">
    <property type="entry name" value="Metalloproteases ('zincins'), catalytic domain"/>
    <property type="match status" value="1"/>
</dbReference>
<dbReference type="GO" id="GO:0004222">
    <property type="term" value="F:metalloendopeptidase activity"/>
    <property type="evidence" value="ECO:0007669"/>
    <property type="project" value="InterPro"/>
</dbReference>
<accession>H0QZ71</accession>